<dbReference type="OrthoDB" id="3202607at2759"/>
<dbReference type="EMBL" id="JACAZH010000026">
    <property type="protein sequence ID" value="KAF7341862.1"/>
    <property type="molecule type" value="Genomic_DNA"/>
</dbReference>
<protein>
    <submittedName>
        <fullName evidence="1">Uncharacterized protein</fullName>
    </submittedName>
</protein>
<dbReference type="AlphaFoldDB" id="A0A8H7CMY2"/>
<evidence type="ECO:0000313" key="1">
    <source>
        <dbReference type="EMBL" id="KAF7341862.1"/>
    </source>
</evidence>
<dbReference type="Proteomes" id="UP000623467">
    <property type="component" value="Unassembled WGS sequence"/>
</dbReference>
<keyword evidence="2" id="KW-1185">Reference proteome</keyword>
<accession>A0A8H7CMY2</accession>
<evidence type="ECO:0000313" key="2">
    <source>
        <dbReference type="Proteomes" id="UP000623467"/>
    </source>
</evidence>
<name>A0A8H7CMY2_9AGAR</name>
<dbReference type="Gene3D" id="3.60.130.30">
    <property type="match status" value="1"/>
</dbReference>
<proteinExistence type="predicted"/>
<gene>
    <name evidence="1" type="ORF">MSAN_02041800</name>
</gene>
<sequence length="326" mass="35948">MPEAIFSGFRFCILPAVADVGWCWDLLTRPVPHVITRLLSSTALHTLDGPRPTTAEGGSGDPILLPHFDLEAALQAENARRMHFEDCGNLHLDDVPFDVEPVPPLPMTPLFLSSAVASVPTEWHGLTGATRKKAKRRARDTALRQETLPMIFAPTRVAWTGLMQQLQHPYLDCWKDTKFLKKHLNYFEWDGRTSHAFVESKGRIVGGLIGAPKDPTWPSVIKRMALAPTFVTDAPPHLDGANSAGGMCEITPLGDFDPDTSAHLVLWDFSYIIRFPPGTSAIIPSAVVTHSNTLLQPGETRFSVIRYTAQRPSATSATSCKRPKIR</sequence>
<reference evidence="1" key="1">
    <citation type="submission" date="2020-05" db="EMBL/GenBank/DDBJ databases">
        <title>Mycena genomes resolve the evolution of fungal bioluminescence.</title>
        <authorList>
            <person name="Tsai I.J."/>
        </authorList>
    </citation>
    <scope>NUCLEOTIDE SEQUENCE</scope>
    <source>
        <strain evidence="1">160909Yilan</strain>
    </source>
</reference>
<organism evidence="1 2">
    <name type="scientific">Mycena sanguinolenta</name>
    <dbReference type="NCBI Taxonomy" id="230812"/>
    <lineage>
        <taxon>Eukaryota</taxon>
        <taxon>Fungi</taxon>
        <taxon>Dikarya</taxon>
        <taxon>Basidiomycota</taxon>
        <taxon>Agaricomycotina</taxon>
        <taxon>Agaricomycetes</taxon>
        <taxon>Agaricomycetidae</taxon>
        <taxon>Agaricales</taxon>
        <taxon>Marasmiineae</taxon>
        <taxon>Mycenaceae</taxon>
        <taxon>Mycena</taxon>
    </lineage>
</organism>
<comment type="caution">
    <text evidence="1">The sequence shown here is derived from an EMBL/GenBank/DDBJ whole genome shotgun (WGS) entry which is preliminary data.</text>
</comment>